<dbReference type="AlphaFoldDB" id="A0ABD0YYY0"/>
<evidence type="ECO:0000313" key="2">
    <source>
        <dbReference type="Proteomes" id="UP001558713"/>
    </source>
</evidence>
<sequence>MGDYDSSPSHWYDDQLSYMAAELDSNSPQRVLSNHHHHHQPFPYGLNASSSAYAVNNNNNPNLQCKQELELHYKHMQSSNLSHEEQLKQGNQSFSSLYYDQGVEQVTTDWRVLDKFVASQLSNDEAAATASASACSHHNNTKINASSTAYQVEDKGINLLENDSDRVVEMGEEYANAHAGSTSSSCQIDLWK</sequence>
<proteinExistence type="predicted"/>
<comment type="caution">
    <text evidence="1">The sequence shown here is derived from an EMBL/GenBank/DDBJ whole genome shotgun (WGS) entry which is preliminary data.</text>
</comment>
<name>A0ABD0YYY0_CARAN</name>
<dbReference type="EMBL" id="JBANAX010000942">
    <property type="protein sequence ID" value="KAL1187700.1"/>
    <property type="molecule type" value="Genomic_DNA"/>
</dbReference>
<gene>
    <name evidence="1" type="ORF">V5N11_010956</name>
</gene>
<accession>A0ABD0YYY0</accession>
<protein>
    <submittedName>
        <fullName evidence="1">NAC domain-containing protein 26</fullName>
    </submittedName>
</protein>
<keyword evidence="2" id="KW-1185">Reference proteome</keyword>
<evidence type="ECO:0000313" key="1">
    <source>
        <dbReference type="EMBL" id="KAL1187700.1"/>
    </source>
</evidence>
<organism evidence="1 2">
    <name type="scientific">Cardamine amara subsp. amara</name>
    <dbReference type="NCBI Taxonomy" id="228776"/>
    <lineage>
        <taxon>Eukaryota</taxon>
        <taxon>Viridiplantae</taxon>
        <taxon>Streptophyta</taxon>
        <taxon>Embryophyta</taxon>
        <taxon>Tracheophyta</taxon>
        <taxon>Spermatophyta</taxon>
        <taxon>Magnoliopsida</taxon>
        <taxon>eudicotyledons</taxon>
        <taxon>Gunneridae</taxon>
        <taxon>Pentapetalae</taxon>
        <taxon>rosids</taxon>
        <taxon>malvids</taxon>
        <taxon>Brassicales</taxon>
        <taxon>Brassicaceae</taxon>
        <taxon>Cardamineae</taxon>
        <taxon>Cardamine</taxon>
    </lineage>
</organism>
<dbReference type="Proteomes" id="UP001558713">
    <property type="component" value="Unassembled WGS sequence"/>
</dbReference>
<reference evidence="1 2" key="1">
    <citation type="submission" date="2024-04" db="EMBL/GenBank/DDBJ databases">
        <title>Genome assembly C_amara_ONT_v2.</title>
        <authorList>
            <person name="Yant L."/>
            <person name="Moore C."/>
            <person name="Slenker M."/>
        </authorList>
    </citation>
    <scope>NUCLEOTIDE SEQUENCE [LARGE SCALE GENOMIC DNA]</scope>
    <source>
        <tissue evidence="1">Leaf</tissue>
    </source>
</reference>